<feature type="chain" id="PRO_5025367206" evidence="2">
    <location>
        <begin position="24"/>
        <end position="400"/>
    </location>
</feature>
<gene>
    <name evidence="3" type="ORF">EV356DRAFT_454874</name>
</gene>
<dbReference type="PANTHER" id="PTHR34315:SF2">
    <property type="entry name" value="ANCHORED DIOXYGENASE, PUTATIVE (AFU_ORTHOLOGUE AFUA_3G01800)-RELATED"/>
    <property type="match status" value="1"/>
</dbReference>
<name>A0A6A6GWV0_VIRVR</name>
<dbReference type="InterPro" id="IPR015889">
    <property type="entry name" value="Intradiol_dOase_core"/>
</dbReference>
<reference evidence="3" key="1">
    <citation type="journal article" date="2020" name="Stud. Mycol.">
        <title>101 Dothideomycetes genomes: a test case for predicting lifestyles and emergence of pathogens.</title>
        <authorList>
            <person name="Haridas S."/>
            <person name="Albert R."/>
            <person name="Binder M."/>
            <person name="Bloem J."/>
            <person name="Labutti K."/>
            <person name="Salamov A."/>
            <person name="Andreopoulos B."/>
            <person name="Baker S."/>
            <person name="Barry K."/>
            <person name="Bills G."/>
            <person name="Bluhm B."/>
            <person name="Cannon C."/>
            <person name="Castanera R."/>
            <person name="Culley D."/>
            <person name="Daum C."/>
            <person name="Ezra D."/>
            <person name="Gonzalez J."/>
            <person name="Henrissat B."/>
            <person name="Kuo A."/>
            <person name="Liang C."/>
            <person name="Lipzen A."/>
            <person name="Lutzoni F."/>
            <person name="Magnuson J."/>
            <person name="Mondo S."/>
            <person name="Nolan M."/>
            <person name="Ohm R."/>
            <person name="Pangilinan J."/>
            <person name="Park H.-J."/>
            <person name="Ramirez L."/>
            <person name="Alfaro M."/>
            <person name="Sun H."/>
            <person name="Tritt A."/>
            <person name="Yoshinaga Y."/>
            <person name="Zwiers L.-H."/>
            <person name="Turgeon B."/>
            <person name="Goodwin S."/>
            <person name="Spatafora J."/>
            <person name="Crous P."/>
            <person name="Grigoriev I."/>
        </authorList>
    </citation>
    <scope>NUCLEOTIDE SEQUENCE</scope>
    <source>
        <strain evidence="3">Tuck. ex Michener</strain>
    </source>
</reference>
<keyword evidence="3" id="KW-0560">Oxidoreductase</keyword>
<evidence type="ECO:0000313" key="3">
    <source>
        <dbReference type="EMBL" id="KAF2229980.1"/>
    </source>
</evidence>
<dbReference type="SUPFAM" id="SSF49482">
    <property type="entry name" value="Aromatic compound dioxygenase"/>
    <property type="match status" value="1"/>
</dbReference>
<dbReference type="Gene3D" id="2.60.130.10">
    <property type="entry name" value="Aromatic compound dioxygenase"/>
    <property type="match status" value="1"/>
</dbReference>
<dbReference type="OrthoDB" id="121380at2759"/>
<accession>A0A6A6GWV0</accession>
<evidence type="ECO:0000256" key="1">
    <source>
        <dbReference type="SAM" id="MobiDB-lite"/>
    </source>
</evidence>
<dbReference type="GO" id="GO:0016702">
    <property type="term" value="F:oxidoreductase activity, acting on single donors with incorporation of molecular oxygen, incorporation of two atoms of oxygen"/>
    <property type="evidence" value="ECO:0007669"/>
    <property type="project" value="InterPro"/>
</dbReference>
<keyword evidence="3" id="KW-0223">Dioxygenase</keyword>
<keyword evidence="4" id="KW-1185">Reference proteome</keyword>
<feature type="region of interest" description="Disordered" evidence="1">
    <location>
        <begin position="352"/>
        <end position="371"/>
    </location>
</feature>
<evidence type="ECO:0000313" key="4">
    <source>
        <dbReference type="Proteomes" id="UP000800092"/>
    </source>
</evidence>
<protein>
    <submittedName>
        <fullName evidence="3">Aromatic compound dioxygenase</fullName>
    </submittedName>
</protein>
<proteinExistence type="predicted"/>
<dbReference type="GO" id="GO:0008199">
    <property type="term" value="F:ferric iron binding"/>
    <property type="evidence" value="ECO:0007669"/>
    <property type="project" value="InterPro"/>
</dbReference>
<dbReference type="EMBL" id="ML991850">
    <property type="protein sequence ID" value="KAF2229980.1"/>
    <property type="molecule type" value="Genomic_DNA"/>
</dbReference>
<dbReference type="AlphaFoldDB" id="A0A6A6GWV0"/>
<feature type="signal peptide" evidence="2">
    <location>
        <begin position="1"/>
        <end position="23"/>
    </location>
</feature>
<sequence length="400" mass="43923">MSPSLKLVLSLATVLSCVFPTFAHPGEHHDHAEVHHEIVKRNAHGAMIQRGLAACASNPEFRALKARGETRRYEKARAMRKARGLDMEKPYKTRRDLSALEQFETVNHNYTSSGYDLNTSPEKLFASYKNVSCILTPEVTEGPYYVTGEYFRTNVTDGQEGVHVHLEYQYIDISTCKAVSGLYLDTWNANSTGVYSGVVASGNGNNTFLRGVTETDEEGVAAFDTLFPGHYQGRATHTHLIAHTNGSINRNGTYTSGNIAHVGQIFFDESLRSAVEEVYPYNTNTQVVVSNDDDMWAPEQADSNYDPFPEWAYLGDSVSDGLLMWISVGINMSASYNVSVAGTLTANGGVPENTGNFTAPSGTPPAGKFPANRIQKKNAGDLLNDSQCEPRSFCEADWFS</sequence>
<organism evidence="3 4">
    <name type="scientific">Viridothelium virens</name>
    <name type="common">Speckled blister lichen</name>
    <name type="synonym">Trypethelium virens</name>
    <dbReference type="NCBI Taxonomy" id="1048519"/>
    <lineage>
        <taxon>Eukaryota</taxon>
        <taxon>Fungi</taxon>
        <taxon>Dikarya</taxon>
        <taxon>Ascomycota</taxon>
        <taxon>Pezizomycotina</taxon>
        <taxon>Dothideomycetes</taxon>
        <taxon>Dothideomycetes incertae sedis</taxon>
        <taxon>Trypetheliales</taxon>
        <taxon>Trypetheliaceae</taxon>
        <taxon>Viridothelium</taxon>
    </lineage>
</organism>
<dbReference type="PROSITE" id="PS51257">
    <property type="entry name" value="PROKAR_LIPOPROTEIN"/>
    <property type="match status" value="1"/>
</dbReference>
<keyword evidence="2" id="KW-0732">Signal</keyword>
<evidence type="ECO:0000256" key="2">
    <source>
        <dbReference type="SAM" id="SignalP"/>
    </source>
</evidence>
<dbReference type="CDD" id="cd03457">
    <property type="entry name" value="intradiol_dioxygenase_like"/>
    <property type="match status" value="1"/>
</dbReference>
<dbReference type="Proteomes" id="UP000800092">
    <property type="component" value="Unassembled WGS sequence"/>
</dbReference>
<dbReference type="PANTHER" id="PTHR34315">
    <property type="match status" value="1"/>
</dbReference>